<dbReference type="KEGG" id="pseo:OM33_20910"/>
<gene>
    <name evidence="2" type="ORF">OM33_20910</name>
</gene>
<dbReference type="Proteomes" id="UP000030341">
    <property type="component" value="Chromosome 2"/>
</dbReference>
<evidence type="ECO:0000256" key="1">
    <source>
        <dbReference type="SAM" id="MobiDB-lite"/>
    </source>
</evidence>
<dbReference type="eggNOG" id="ENOG5033MXN">
    <property type="taxonomic scope" value="Bacteria"/>
</dbReference>
<dbReference type="HOGENOM" id="CLU_586437_0_0_6"/>
<feature type="region of interest" description="Disordered" evidence="1">
    <location>
        <begin position="252"/>
        <end position="275"/>
    </location>
</feature>
<dbReference type="EMBL" id="CP009889">
    <property type="protein sequence ID" value="AIY67484.1"/>
    <property type="molecule type" value="Genomic_DNA"/>
</dbReference>
<sequence length="466" mass="50728">MTFELTTFRQISQNKGLQDTANLIDNHGGKFGDISKLGASATPLRNEFVKSLDQSGMMKGLSLAHQTSLKNSLTPLTIGEVRDAFKSSTIDIRGNDKVAAAKESTIARQGLEGMGSTAFEAVKEHISGQLDRIIDMENKLISYREHKAAGTLSTSELTPEEQKVLKKIDKLYTDTPIEKALAHRKARLLEKIDTNKIKIAEIFGDSYDDMKTRLDAFTNFYLISTDAHSKERYYSARANDVFKDRGRGDDIEWRDRAPSTKDKNSGISAQEHRRESQENVFAKSIFHAKGILTADVDTSNTVKAFRENGAPFIGGVSGSLLSEILDIEFAADGKEPKVADSDGISADELAKRELLLGVKSMELIALGHHSLSECLLAAQTLGYFQHIESPLKNYPKAVSQFEQFMSDALKDKPEAAPDVAMVAAEQAAPLGGIADDAAAPMIDEVVVAANNGNEPAVAVAPAEPKK</sequence>
<keyword evidence="3" id="KW-1185">Reference proteome</keyword>
<dbReference type="AlphaFoldDB" id="A0A0A7ELH3"/>
<name>A0A0A7ELH3_9GAMM</name>
<accession>A0A0A7ELH3</accession>
<dbReference type="RefSeq" id="WP_040136514.1">
    <property type="nucleotide sequence ID" value="NZ_CP009889.1"/>
</dbReference>
<protein>
    <submittedName>
        <fullName evidence="2">Uncharacterized protein</fullName>
    </submittedName>
</protein>
<proteinExistence type="predicted"/>
<evidence type="ECO:0000313" key="3">
    <source>
        <dbReference type="Proteomes" id="UP000030341"/>
    </source>
</evidence>
<organism evidence="2 3">
    <name type="scientific">Pseudoalteromonas piratica</name>
    <dbReference type="NCBI Taxonomy" id="1348114"/>
    <lineage>
        <taxon>Bacteria</taxon>
        <taxon>Pseudomonadati</taxon>
        <taxon>Pseudomonadota</taxon>
        <taxon>Gammaproteobacteria</taxon>
        <taxon>Alteromonadales</taxon>
        <taxon>Pseudoalteromonadaceae</taxon>
        <taxon>Pseudoalteromonas</taxon>
    </lineage>
</organism>
<evidence type="ECO:0000313" key="2">
    <source>
        <dbReference type="EMBL" id="AIY67484.1"/>
    </source>
</evidence>
<dbReference type="OrthoDB" id="9898682at2"/>
<reference evidence="2 3" key="1">
    <citation type="submission" date="2014-11" db="EMBL/GenBank/DDBJ databases">
        <title>Complete Genome Sequence of Pseudoalteromonas sp. Strain OCN003 Isolated from Kaneohe Bay, Oahu, Hawaii.</title>
        <authorList>
            <person name="Beurmann S."/>
            <person name="Videau P."/>
            <person name="Ushijima B."/>
            <person name="Smith A.M."/>
            <person name="Aeby G.S."/>
            <person name="Callahan S.M."/>
            <person name="Belcaid M."/>
        </authorList>
    </citation>
    <scope>NUCLEOTIDE SEQUENCE [LARGE SCALE GENOMIC DNA]</scope>
    <source>
        <strain evidence="2 3">OCN003</strain>
    </source>
</reference>